<dbReference type="Pfam" id="PF03647">
    <property type="entry name" value="Tmemb_14"/>
    <property type="match status" value="1"/>
</dbReference>
<dbReference type="EMBL" id="JBBXJM010000007">
    <property type="protein sequence ID" value="KAL1405176.1"/>
    <property type="molecule type" value="Genomic_DNA"/>
</dbReference>
<evidence type="ECO:0000313" key="8">
    <source>
        <dbReference type="Proteomes" id="UP001565368"/>
    </source>
</evidence>
<evidence type="ECO:0000256" key="6">
    <source>
        <dbReference type="SAM" id="Phobius"/>
    </source>
</evidence>
<dbReference type="PANTHER" id="PTHR12668">
    <property type="entry name" value="TRANSMEMBRANE PROTEIN 14, 15"/>
    <property type="match status" value="1"/>
</dbReference>
<evidence type="ECO:0000313" key="7">
    <source>
        <dbReference type="EMBL" id="KAL1405176.1"/>
    </source>
</evidence>
<dbReference type="GeneID" id="95989844"/>
<dbReference type="RefSeq" id="XP_069205120.1">
    <property type="nucleotide sequence ID" value="XM_069357183.1"/>
</dbReference>
<dbReference type="InterPro" id="IPR044890">
    <property type="entry name" value="TMEM14_sf"/>
</dbReference>
<sequence>MKENEPITYLGIASMAGGIAGFTLARSVPSLLGGLGIGCAMLGAGLRVRDNMAGGNELASVSSAALAVPMFRRALRTRGPIPATMAAAAAASAGYYAYLAAERYQEASARKAAA</sequence>
<proteinExistence type="inferred from homology"/>
<gene>
    <name evidence="7" type="ORF">Q8F55_008801</name>
</gene>
<evidence type="ECO:0000256" key="5">
    <source>
        <dbReference type="ARBA" id="ARBA00023136"/>
    </source>
</evidence>
<keyword evidence="8" id="KW-1185">Reference proteome</keyword>
<keyword evidence="5 6" id="KW-0472">Membrane</keyword>
<dbReference type="InterPro" id="IPR005349">
    <property type="entry name" value="TMEM14"/>
</dbReference>
<accession>A0ABR3PRU5</accession>
<evidence type="ECO:0000256" key="3">
    <source>
        <dbReference type="ARBA" id="ARBA00022692"/>
    </source>
</evidence>
<comment type="subcellular location">
    <subcellularLocation>
        <location evidence="1">Membrane</location>
    </subcellularLocation>
</comment>
<name>A0ABR3PRU5_9TREE</name>
<keyword evidence="4 6" id="KW-1133">Transmembrane helix</keyword>
<evidence type="ECO:0000256" key="2">
    <source>
        <dbReference type="ARBA" id="ARBA00007590"/>
    </source>
</evidence>
<comment type="caution">
    <text evidence="7">The sequence shown here is derived from an EMBL/GenBank/DDBJ whole genome shotgun (WGS) entry which is preliminary data.</text>
</comment>
<evidence type="ECO:0000256" key="1">
    <source>
        <dbReference type="ARBA" id="ARBA00004370"/>
    </source>
</evidence>
<dbReference type="Gene3D" id="1.10.10.1740">
    <property type="entry name" value="Transmembrane protein 14-like"/>
    <property type="match status" value="1"/>
</dbReference>
<dbReference type="PANTHER" id="PTHR12668:SF53">
    <property type="entry name" value="TMEM14 PROTEIN HOMOLOG YJR085C"/>
    <property type="match status" value="1"/>
</dbReference>
<feature type="transmembrane region" description="Helical" evidence="6">
    <location>
        <begin position="7"/>
        <end position="24"/>
    </location>
</feature>
<evidence type="ECO:0000256" key="4">
    <source>
        <dbReference type="ARBA" id="ARBA00022989"/>
    </source>
</evidence>
<feature type="transmembrane region" description="Helical" evidence="6">
    <location>
        <begin position="81"/>
        <end position="101"/>
    </location>
</feature>
<evidence type="ECO:0008006" key="9">
    <source>
        <dbReference type="Google" id="ProtNLM"/>
    </source>
</evidence>
<keyword evidence="3 6" id="KW-0812">Transmembrane</keyword>
<organism evidence="7 8">
    <name type="scientific">Vanrija albida</name>
    <dbReference type="NCBI Taxonomy" id="181172"/>
    <lineage>
        <taxon>Eukaryota</taxon>
        <taxon>Fungi</taxon>
        <taxon>Dikarya</taxon>
        <taxon>Basidiomycota</taxon>
        <taxon>Agaricomycotina</taxon>
        <taxon>Tremellomycetes</taxon>
        <taxon>Trichosporonales</taxon>
        <taxon>Trichosporonaceae</taxon>
        <taxon>Vanrija</taxon>
    </lineage>
</organism>
<protein>
    <recommendedName>
        <fullName evidence="9">Transmembrane protein 14C</fullName>
    </recommendedName>
</protein>
<comment type="similarity">
    <text evidence="2">Belongs to the TMEM14 family.</text>
</comment>
<reference evidence="7 8" key="1">
    <citation type="submission" date="2023-08" db="EMBL/GenBank/DDBJ databases">
        <title>Annotated Genome Sequence of Vanrija albida AlHP1.</title>
        <authorList>
            <person name="Herzog R."/>
        </authorList>
    </citation>
    <scope>NUCLEOTIDE SEQUENCE [LARGE SCALE GENOMIC DNA]</scope>
    <source>
        <strain evidence="7 8">AlHP1</strain>
    </source>
</reference>
<dbReference type="Proteomes" id="UP001565368">
    <property type="component" value="Unassembled WGS sequence"/>
</dbReference>